<evidence type="ECO:0000259" key="2">
    <source>
        <dbReference type="PROSITE" id="PS50172"/>
    </source>
</evidence>
<dbReference type="InterPro" id="IPR001357">
    <property type="entry name" value="BRCT_dom"/>
</dbReference>
<dbReference type="Proteomes" id="UP001355207">
    <property type="component" value="Chromosome 9"/>
</dbReference>
<feature type="compositionally biased region" description="Low complexity" evidence="1">
    <location>
        <begin position="160"/>
        <end position="169"/>
    </location>
</feature>
<dbReference type="RefSeq" id="XP_066078542.1">
    <property type="nucleotide sequence ID" value="XM_066222445.1"/>
</dbReference>
<evidence type="ECO:0000313" key="4">
    <source>
        <dbReference type="Proteomes" id="UP001355207"/>
    </source>
</evidence>
<dbReference type="Gene3D" id="2.60.40.10">
    <property type="entry name" value="Immunoglobulins"/>
    <property type="match status" value="1"/>
</dbReference>
<feature type="region of interest" description="Disordered" evidence="1">
    <location>
        <begin position="154"/>
        <end position="175"/>
    </location>
</feature>
<dbReference type="InterPro" id="IPR013783">
    <property type="entry name" value="Ig-like_fold"/>
</dbReference>
<feature type="compositionally biased region" description="Low complexity" evidence="1">
    <location>
        <begin position="332"/>
        <end position="343"/>
    </location>
</feature>
<feature type="compositionally biased region" description="Acidic residues" evidence="1">
    <location>
        <begin position="718"/>
        <end position="731"/>
    </location>
</feature>
<dbReference type="CDD" id="cd17742">
    <property type="entry name" value="BRCT_CHS5_like"/>
    <property type="match status" value="1"/>
</dbReference>
<dbReference type="EMBL" id="CP144106">
    <property type="protein sequence ID" value="WWC91780.1"/>
    <property type="molecule type" value="Genomic_DNA"/>
</dbReference>
<protein>
    <recommendedName>
        <fullName evidence="2">BRCT domain-containing protein</fullName>
    </recommendedName>
</protein>
<feature type="domain" description="BRCT" evidence="2">
    <location>
        <begin position="206"/>
        <end position="307"/>
    </location>
</feature>
<dbReference type="InterPro" id="IPR031673">
    <property type="entry name" value="Chs5_N"/>
</dbReference>
<feature type="compositionally biased region" description="Basic residues" evidence="1">
    <location>
        <begin position="683"/>
        <end position="694"/>
    </location>
</feature>
<dbReference type="GeneID" id="91097396"/>
<dbReference type="AlphaFoldDB" id="A0AAX4K2D9"/>
<dbReference type="Pfam" id="PF16892">
    <property type="entry name" value="CHS5_N"/>
    <property type="match status" value="1"/>
</dbReference>
<dbReference type="InterPro" id="IPR036420">
    <property type="entry name" value="BRCT_dom_sf"/>
</dbReference>
<feature type="compositionally biased region" description="Basic and acidic residues" evidence="1">
    <location>
        <begin position="523"/>
        <end position="541"/>
    </location>
</feature>
<name>A0AAX4K2D9_9TREE</name>
<dbReference type="InterPro" id="IPR031669">
    <property type="entry name" value="Fn3_2"/>
</dbReference>
<keyword evidence="4" id="KW-1185">Reference proteome</keyword>
<feature type="compositionally biased region" description="Polar residues" evidence="1">
    <location>
        <begin position="702"/>
        <end position="714"/>
    </location>
</feature>
<feature type="region of interest" description="Disordered" evidence="1">
    <location>
        <begin position="1"/>
        <end position="26"/>
    </location>
</feature>
<dbReference type="Gene3D" id="3.40.50.10190">
    <property type="entry name" value="BRCT domain"/>
    <property type="match status" value="1"/>
</dbReference>
<accession>A0AAX4K2D9</accession>
<dbReference type="PANTHER" id="PTHR47351:SF1">
    <property type="entry name" value="CHITIN BIOSYNTHESIS PROTEIN CHS5"/>
    <property type="match status" value="1"/>
</dbReference>
<evidence type="ECO:0000256" key="1">
    <source>
        <dbReference type="SAM" id="MobiDB-lite"/>
    </source>
</evidence>
<feature type="region of interest" description="Disordered" evidence="1">
    <location>
        <begin position="310"/>
        <end position="576"/>
    </location>
</feature>
<dbReference type="GO" id="GO:0034044">
    <property type="term" value="C:exomer complex"/>
    <property type="evidence" value="ECO:0007669"/>
    <property type="project" value="TreeGrafter"/>
</dbReference>
<feature type="compositionally biased region" description="Basic and acidic residues" evidence="1">
    <location>
        <begin position="348"/>
        <end position="357"/>
    </location>
</feature>
<organism evidence="3 4">
    <name type="scientific">Kwoniella dendrophila CBS 6074</name>
    <dbReference type="NCBI Taxonomy" id="1295534"/>
    <lineage>
        <taxon>Eukaryota</taxon>
        <taxon>Fungi</taxon>
        <taxon>Dikarya</taxon>
        <taxon>Basidiomycota</taxon>
        <taxon>Agaricomycotina</taxon>
        <taxon>Tremellomycetes</taxon>
        <taxon>Tremellales</taxon>
        <taxon>Cryptococcaceae</taxon>
        <taxon>Kwoniella</taxon>
    </lineage>
</organism>
<dbReference type="GO" id="GO:0005802">
    <property type="term" value="C:trans-Golgi network"/>
    <property type="evidence" value="ECO:0007669"/>
    <property type="project" value="TreeGrafter"/>
</dbReference>
<dbReference type="Pfam" id="PF16893">
    <property type="entry name" value="fn3_2"/>
    <property type="match status" value="1"/>
</dbReference>
<dbReference type="GO" id="GO:0000747">
    <property type="term" value="P:conjugation with cellular fusion"/>
    <property type="evidence" value="ECO:0007669"/>
    <property type="project" value="TreeGrafter"/>
</dbReference>
<feature type="compositionally biased region" description="Polar residues" evidence="1">
    <location>
        <begin position="368"/>
        <end position="382"/>
    </location>
</feature>
<feature type="region of interest" description="Disordered" evidence="1">
    <location>
        <begin position="593"/>
        <end position="731"/>
    </location>
</feature>
<dbReference type="SUPFAM" id="SSF52113">
    <property type="entry name" value="BRCT domain"/>
    <property type="match status" value="1"/>
</dbReference>
<feature type="compositionally biased region" description="Basic and acidic residues" evidence="1">
    <location>
        <begin position="383"/>
        <end position="414"/>
    </location>
</feature>
<dbReference type="PANTHER" id="PTHR47351">
    <property type="entry name" value="CHITIN BIOSYNTHESIS PROTEIN CHS5"/>
    <property type="match status" value="1"/>
</dbReference>
<proteinExistence type="predicted"/>
<feature type="compositionally biased region" description="Basic and acidic residues" evidence="1">
    <location>
        <begin position="611"/>
        <end position="635"/>
    </location>
</feature>
<reference evidence="3 4" key="1">
    <citation type="submission" date="2024-01" db="EMBL/GenBank/DDBJ databases">
        <title>Comparative genomics of Cryptococcus and Kwoniella reveals pathogenesis evolution and contrasting modes of karyotype evolution via chromosome fusion or intercentromeric recombination.</title>
        <authorList>
            <person name="Coelho M.A."/>
            <person name="David-Palma M."/>
            <person name="Shea T."/>
            <person name="Bowers K."/>
            <person name="McGinley-Smith S."/>
            <person name="Mohammad A.W."/>
            <person name="Gnirke A."/>
            <person name="Yurkov A.M."/>
            <person name="Nowrousian M."/>
            <person name="Sun S."/>
            <person name="Cuomo C.A."/>
            <person name="Heitman J."/>
        </authorList>
    </citation>
    <scope>NUCLEOTIDE SEQUENCE [LARGE SCALE GENOMIC DNA]</scope>
    <source>
        <strain evidence="3 4">CBS 6074</strain>
    </source>
</reference>
<dbReference type="Gene3D" id="6.20.120.50">
    <property type="match status" value="1"/>
</dbReference>
<dbReference type="GO" id="GO:0046983">
    <property type="term" value="F:protein dimerization activity"/>
    <property type="evidence" value="ECO:0007669"/>
    <property type="project" value="InterPro"/>
</dbReference>
<evidence type="ECO:0000313" key="3">
    <source>
        <dbReference type="EMBL" id="WWC91780.1"/>
    </source>
</evidence>
<gene>
    <name evidence="3" type="ORF">L201_006727</name>
</gene>
<dbReference type="InterPro" id="IPR052827">
    <property type="entry name" value="CHS_Export/Cell_Fusion_Reg"/>
</dbReference>
<dbReference type="GO" id="GO:0006893">
    <property type="term" value="P:Golgi to plasma membrane transport"/>
    <property type="evidence" value="ECO:0007669"/>
    <property type="project" value="TreeGrafter"/>
</dbReference>
<feature type="compositionally biased region" description="Basic and acidic residues" evidence="1">
    <location>
        <begin position="649"/>
        <end position="662"/>
    </location>
</feature>
<sequence length="731" mass="78763">MSSPSSTGGPSSQHALQKGNHPKHLGKNKMEKFTFTLGKLDAGMAILLGPNAHLLEFPSLLLPTPSPGTPPLGPGSILTITVSRDIEAEFKSLNDFKFLQSNIIESFSKKPLKPILKLRNVTQTSVCVEWEKINLGSSNFRSLEMFRNGQRWGRVGDTTKNQNQNQNQKNEWKTGGLQSGEEYTFQLVLKTTAGTYPSNLIRVRTHTMDNLTGLLIHFGPIHPPQLLSQLRESLQQIGARESPTVALDTTHFVCTTPIVGGDDSGRGGQIDPEYQEATRMNLPVVGPGWLMAVAGERKLVPISNYLLPSLPQATTTTSDPAPFRRPSPQKRSSLPFTSSSPTSPHHHERPEEIRRSPSPETIARMSMHASSTKPNMLRNNSMEGRRSREMSLDVDVDRPRSPKPEADGKLDRGFKFPLSGSVSNSPSQSPTERDTRRSASPSRRQTAPAVPSIQEIPKESEQPASAPISGRDVPIQPSVQAAVDPTTSGPVVDAIPEHASTAAGTSEGQPIDAISTKTTQETAESRISEERTPTEETKEESAIIEEPAEIAQPSSNSGPPPVITEEPASPTTAKTQASTIDEAIANFENAIAKTPEPVEEVSAPASEVAPETEKVESPIIKASEEPRLERVEDKAVPATALPITLPSTSKEEKEETQKERSEAVTPEPASGSKEESSAATTSKNRKKKNKKKKASNASGATPLSSNPGTGSNTPALVEEGDEGGMDEIDLS</sequence>
<feature type="compositionally biased region" description="Low complexity" evidence="1">
    <location>
        <begin position="1"/>
        <end position="12"/>
    </location>
</feature>
<dbReference type="PROSITE" id="PS50172">
    <property type="entry name" value="BRCT"/>
    <property type="match status" value="1"/>
</dbReference>
<feature type="compositionally biased region" description="Low complexity" evidence="1">
    <location>
        <begin position="417"/>
        <end position="430"/>
    </location>
</feature>